<accession>A0A1X7AEI1</accession>
<organism evidence="1 2">
    <name type="scientific">Parendozoicomonas haliclonae</name>
    <dbReference type="NCBI Taxonomy" id="1960125"/>
    <lineage>
        <taxon>Bacteria</taxon>
        <taxon>Pseudomonadati</taxon>
        <taxon>Pseudomonadota</taxon>
        <taxon>Gammaproteobacteria</taxon>
        <taxon>Oceanospirillales</taxon>
        <taxon>Endozoicomonadaceae</taxon>
        <taxon>Parendozoicomonas</taxon>
    </lineage>
</organism>
<protein>
    <recommendedName>
        <fullName evidence="3">BppU N-terminal domain-containing protein</fullName>
    </recommendedName>
</protein>
<dbReference type="EMBL" id="FWPT01000001">
    <property type="protein sequence ID" value="SMA33297.1"/>
    <property type="molecule type" value="Genomic_DNA"/>
</dbReference>
<evidence type="ECO:0008006" key="3">
    <source>
        <dbReference type="Google" id="ProtNLM"/>
    </source>
</evidence>
<name>A0A1X7AEI1_9GAMM</name>
<dbReference type="RefSeq" id="WP_087106112.1">
    <property type="nucleotide sequence ID" value="NZ_CBCSCN010000019.1"/>
</dbReference>
<reference evidence="1 2" key="1">
    <citation type="submission" date="2017-03" db="EMBL/GenBank/DDBJ databases">
        <authorList>
            <person name="Afonso C.L."/>
            <person name="Miller P.J."/>
            <person name="Scott M.A."/>
            <person name="Spackman E."/>
            <person name="Goraichik I."/>
            <person name="Dimitrov K.M."/>
            <person name="Suarez D.L."/>
            <person name="Swayne D.E."/>
        </authorList>
    </citation>
    <scope>NUCLEOTIDE SEQUENCE [LARGE SCALE GENOMIC DNA]</scope>
    <source>
        <strain evidence="1">SB41UT1</strain>
    </source>
</reference>
<sequence length="117" mass="12606">MSNTLKPFYRGDTRPYTVSLRDEADTPIDISGWVLSCTMKLSTEQPDSEAPVRVSNTISSADGVAGVAPVVLPKEQTQNLLATVYQIDFQLESPEGAVTTLFAGEVEVLADVTRGTE</sequence>
<gene>
    <name evidence="1" type="ORF">EHSB41UT_00255</name>
</gene>
<dbReference type="AlphaFoldDB" id="A0A1X7AEI1"/>
<evidence type="ECO:0000313" key="2">
    <source>
        <dbReference type="Proteomes" id="UP000196573"/>
    </source>
</evidence>
<keyword evidence="2" id="KW-1185">Reference proteome</keyword>
<dbReference type="Proteomes" id="UP000196573">
    <property type="component" value="Unassembled WGS sequence"/>
</dbReference>
<proteinExistence type="predicted"/>
<evidence type="ECO:0000313" key="1">
    <source>
        <dbReference type="EMBL" id="SMA33297.1"/>
    </source>
</evidence>